<dbReference type="Gene3D" id="3.40.50.300">
    <property type="entry name" value="P-loop containing nucleotide triphosphate hydrolases"/>
    <property type="match status" value="1"/>
</dbReference>
<proteinExistence type="predicted"/>
<dbReference type="RefSeq" id="WP_345461693.1">
    <property type="nucleotide sequence ID" value="NZ_BAABKG010000004.1"/>
</dbReference>
<organism evidence="1 2">
    <name type="scientific">Nocardioides marinquilinus</name>
    <dbReference type="NCBI Taxonomy" id="1210400"/>
    <lineage>
        <taxon>Bacteria</taxon>
        <taxon>Bacillati</taxon>
        <taxon>Actinomycetota</taxon>
        <taxon>Actinomycetes</taxon>
        <taxon>Propionibacteriales</taxon>
        <taxon>Nocardioidaceae</taxon>
        <taxon>Nocardioides</taxon>
    </lineage>
</organism>
<evidence type="ECO:0000313" key="2">
    <source>
        <dbReference type="Proteomes" id="UP001500221"/>
    </source>
</evidence>
<dbReference type="SUPFAM" id="SSF52540">
    <property type="entry name" value="P-loop containing nucleoside triphosphate hydrolases"/>
    <property type="match status" value="1"/>
</dbReference>
<sequence length="191" mass="20366">MPDLPDLPDVPDLLDLLAARTPTLGPARLLCVDGPAGSGKTTLADAVAAATGAVVVHLDDLYDGWDGLDDVHLQLTTLLRPLATSLPGRFRRYDWHAGRFAETVTVAPADLAAAGLLVVEGVGAGARQTADLATVLVWVEAPSEERLRRGLERDGEALRGHWLAWREAEDAHHAAHGTRARADLVVDGTRR</sequence>
<dbReference type="Pfam" id="PF13238">
    <property type="entry name" value="AAA_18"/>
    <property type="match status" value="1"/>
</dbReference>
<gene>
    <name evidence="1" type="ORF">GCM10023340_35540</name>
</gene>
<dbReference type="InterPro" id="IPR027417">
    <property type="entry name" value="P-loop_NTPase"/>
</dbReference>
<protein>
    <submittedName>
        <fullName evidence="1">AAA family ATPase</fullName>
    </submittedName>
</protein>
<keyword evidence="2" id="KW-1185">Reference proteome</keyword>
<comment type="caution">
    <text evidence="1">The sequence shown here is derived from an EMBL/GenBank/DDBJ whole genome shotgun (WGS) entry which is preliminary data.</text>
</comment>
<accession>A0ABP9Q0U8</accession>
<dbReference type="EMBL" id="BAABKG010000004">
    <property type="protein sequence ID" value="GAA5153458.1"/>
    <property type="molecule type" value="Genomic_DNA"/>
</dbReference>
<reference evidence="2" key="1">
    <citation type="journal article" date="2019" name="Int. J. Syst. Evol. Microbiol.">
        <title>The Global Catalogue of Microorganisms (GCM) 10K type strain sequencing project: providing services to taxonomists for standard genome sequencing and annotation.</title>
        <authorList>
            <consortium name="The Broad Institute Genomics Platform"/>
            <consortium name="The Broad Institute Genome Sequencing Center for Infectious Disease"/>
            <person name="Wu L."/>
            <person name="Ma J."/>
        </authorList>
    </citation>
    <scope>NUCLEOTIDE SEQUENCE [LARGE SCALE GENOMIC DNA]</scope>
    <source>
        <strain evidence="2">JCM 18459</strain>
    </source>
</reference>
<evidence type="ECO:0000313" key="1">
    <source>
        <dbReference type="EMBL" id="GAA5153458.1"/>
    </source>
</evidence>
<dbReference type="Proteomes" id="UP001500221">
    <property type="component" value="Unassembled WGS sequence"/>
</dbReference>
<name>A0ABP9Q0U8_9ACTN</name>